<reference evidence="1 2" key="1">
    <citation type="submission" date="2013-03" db="EMBL/GenBank/DDBJ databases">
        <title>The Genome Sequence of Cladophialophora psammophila CBS 110553.</title>
        <authorList>
            <consortium name="The Broad Institute Genomics Platform"/>
            <person name="Cuomo C."/>
            <person name="de Hoog S."/>
            <person name="Gorbushina A."/>
            <person name="Walker B."/>
            <person name="Young S.K."/>
            <person name="Zeng Q."/>
            <person name="Gargeya S."/>
            <person name="Fitzgerald M."/>
            <person name="Haas B."/>
            <person name="Abouelleil A."/>
            <person name="Allen A.W."/>
            <person name="Alvarado L."/>
            <person name="Arachchi H.M."/>
            <person name="Berlin A.M."/>
            <person name="Chapman S.B."/>
            <person name="Gainer-Dewar J."/>
            <person name="Goldberg J."/>
            <person name="Griggs A."/>
            <person name="Gujja S."/>
            <person name="Hansen M."/>
            <person name="Howarth C."/>
            <person name="Imamovic A."/>
            <person name="Ireland A."/>
            <person name="Larimer J."/>
            <person name="McCowan C."/>
            <person name="Murphy C."/>
            <person name="Pearson M."/>
            <person name="Poon T.W."/>
            <person name="Priest M."/>
            <person name="Roberts A."/>
            <person name="Saif S."/>
            <person name="Shea T."/>
            <person name="Sisk P."/>
            <person name="Sykes S."/>
            <person name="Wortman J."/>
            <person name="Nusbaum C."/>
            <person name="Birren B."/>
        </authorList>
    </citation>
    <scope>NUCLEOTIDE SEQUENCE [LARGE SCALE GENOMIC DNA]</scope>
    <source>
        <strain evidence="1 2">CBS 110553</strain>
    </source>
</reference>
<dbReference type="EMBL" id="AMGX01000002">
    <property type="protein sequence ID" value="EXJ75423.1"/>
    <property type="molecule type" value="Genomic_DNA"/>
</dbReference>
<sequence>MEAAREKTLQAHFASSAPDRPIITSLNGDNSWLLSFPRPSAEHVTTGRAYYHIVFEPWLNGPTSQFSSWIIHLGLPNTPAFTTPEAIAAVAREIEAAAAEASTITADKVPKGDDLRHGQDIDAIFLGFHYLDHVHEPTLRLFDPSIPVIATPEAQGVIRPWNHFTTILTISSLDAKAKSWHGHELHPGEPFPSWLTPIRLLGHHELNYVMAIIWTHSTGNGNEIHEAILQSPHGTKLDSGPLEAFLDSEPETEKLALLHGLKESRAAGWLNTYGAASGLALYRRVGGTKYWVATHSAPLHYSGIFMRLLRVNDTPRTLQWALDKEKQNGSEALGPSPSTPNLIEVENGGCLVLS</sequence>
<dbReference type="OrthoDB" id="9971601at2759"/>
<dbReference type="AlphaFoldDB" id="W9X5F7"/>
<dbReference type="RefSeq" id="XP_007740925.1">
    <property type="nucleotide sequence ID" value="XM_007742735.1"/>
</dbReference>
<dbReference type="eggNOG" id="ENOG502RYFN">
    <property type="taxonomic scope" value="Eukaryota"/>
</dbReference>
<keyword evidence="2" id="KW-1185">Reference proteome</keyword>
<accession>W9X5F7</accession>
<organism evidence="1 2">
    <name type="scientific">Cladophialophora psammophila CBS 110553</name>
    <dbReference type="NCBI Taxonomy" id="1182543"/>
    <lineage>
        <taxon>Eukaryota</taxon>
        <taxon>Fungi</taxon>
        <taxon>Dikarya</taxon>
        <taxon>Ascomycota</taxon>
        <taxon>Pezizomycotina</taxon>
        <taxon>Eurotiomycetes</taxon>
        <taxon>Chaetothyriomycetidae</taxon>
        <taxon>Chaetothyriales</taxon>
        <taxon>Herpotrichiellaceae</taxon>
        <taxon>Cladophialophora</taxon>
    </lineage>
</organism>
<dbReference type="PANTHER" id="PTHR36142:SF2">
    <property type="entry name" value="METALLO-HYDROLASE_OXIDOREDUCTASE SUPERFAMILY PROTEIN"/>
    <property type="match status" value="1"/>
</dbReference>
<proteinExistence type="predicted"/>
<evidence type="ECO:0008006" key="3">
    <source>
        <dbReference type="Google" id="ProtNLM"/>
    </source>
</evidence>
<dbReference type="HOGENOM" id="CLU_047435_0_0_1"/>
<dbReference type="GeneID" id="19186852"/>
<dbReference type="Proteomes" id="UP000019471">
    <property type="component" value="Unassembled WGS sequence"/>
</dbReference>
<dbReference type="PANTHER" id="PTHR36142">
    <property type="entry name" value="METALLO-HYDROLASE/OXIDOREDUCTASE SUPERFAMILY PROTEIN"/>
    <property type="match status" value="1"/>
</dbReference>
<evidence type="ECO:0000313" key="1">
    <source>
        <dbReference type="EMBL" id="EXJ75423.1"/>
    </source>
</evidence>
<evidence type="ECO:0000313" key="2">
    <source>
        <dbReference type="Proteomes" id="UP000019471"/>
    </source>
</evidence>
<gene>
    <name evidence="1" type="ORF">A1O5_02119</name>
</gene>
<comment type="caution">
    <text evidence="1">The sequence shown here is derived from an EMBL/GenBank/DDBJ whole genome shotgun (WGS) entry which is preliminary data.</text>
</comment>
<protein>
    <recommendedName>
        <fullName evidence="3">Metallo-beta-lactamase domain-containing protein</fullName>
    </recommendedName>
</protein>
<name>W9X5F7_9EURO</name>